<dbReference type="EMBL" id="CAJVQC010134788">
    <property type="protein sequence ID" value="CAG8842584.1"/>
    <property type="molecule type" value="Genomic_DNA"/>
</dbReference>
<evidence type="ECO:0000313" key="2">
    <source>
        <dbReference type="Proteomes" id="UP000789920"/>
    </source>
</evidence>
<gene>
    <name evidence="1" type="ORF">RPERSI_LOCUS32385</name>
</gene>
<organism evidence="1 2">
    <name type="scientific">Racocetra persica</name>
    <dbReference type="NCBI Taxonomy" id="160502"/>
    <lineage>
        <taxon>Eukaryota</taxon>
        <taxon>Fungi</taxon>
        <taxon>Fungi incertae sedis</taxon>
        <taxon>Mucoromycota</taxon>
        <taxon>Glomeromycotina</taxon>
        <taxon>Glomeromycetes</taxon>
        <taxon>Diversisporales</taxon>
        <taxon>Gigasporaceae</taxon>
        <taxon>Racocetra</taxon>
    </lineage>
</organism>
<proteinExistence type="predicted"/>
<feature type="non-terminal residue" evidence="1">
    <location>
        <position position="1"/>
    </location>
</feature>
<keyword evidence="2" id="KW-1185">Reference proteome</keyword>
<sequence>MPQQQLVPSYQGVINSASGGIIGNISMVQIPQEGTNMWTRFDQSIFATYSFLGIGWGAVGSFDPTFSLAVMEMLFSFIAVIMLLNLLIGFMTESFKDSLNEARRAHLRQRAQIIAEIELFLLATSYRYNSDWFPHLIYYEAHADSVSRWR</sequence>
<protein>
    <submittedName>
        <fullName evidence="1">33336_t:CDS:1</fullName>
    </submittedName>
</protein>
<dbReference type="Proteomes" id="UP000789920">
    <property type="component" value="Unassembled WGS sequence"/>
</dbReference>
<reference evidence="1" key="1">
    <citation type="submission" date="2021-06" db="EMBL/GenBank/DDBJ databases">
        <authorList>
            <person name="Kallberg Y."/>
            <person name="Tangrot J."/>
            <person name="Rosling A."/>
        </authorList>
    </citation>
    <scope>NUCLEOTIDE SEQUENCE</scope>
    <source>
        <strain evidence="1">MA461A</strain>
    </source>
</reference>
<name>A0ACA9SKN2_9GLOM</name>
<evidence type="ECO:0000313" key="1">
    <source>
        <dbReference type="EMBL" id="CAG8842584.1"/>
    </source>
</evidence>
<comment type="caution">
    <text evidence="1">The sequence shown here is derived from an EMBL/GenBank/DDBJ whole genome shotgun (WGS) entry which is preliminary data.</text>
</comment>
<accession>A0ACA9SKN2</accession>
<feature type="non-terminal residue" evidence="1">
    <location>
        <position position="150"/>
    </location>
</feature>